<proteinExistence type="predicted"/>
<sequence>MADLPNYQFYLEQTPIIVSQSDSAKQAENTARVEAIQTIVREAATRNALRARLQEISNVVKANDRKLDTVYNFQPLMINTIVVPPVIVEAHNISDVGNARTFSVLGTRYEIKENARFSHLPPNWRDYLNFNVESYQVGVDSLPNELKPKNQQEKKAFQNAMDRGIEDGVKEADAIFSHQLNRLNQTFIGMLKFHQFRMNGKITMPVIARTNISLAGGGNALMLNQSNFQITELPRFVNDPSYWKANTLSIVSRSEVKQPVQTSTVSESDTPVAIETQ</sequence>
<dbReference type="EMBL" id="CP089047">
    <property type="protein sequence ID" value="UYF77406.1"/>
    <property type="molecule type" value="Genomic_DNA"/>
</dbReference>
<evidence type="ECO:0000313" key="1">
    <source>
        <dbReference type="EMBL" id="UYF77406.1"/>
    </source>
</evidence>
<dbReference type="Proteomes" id="UP001164081">
    <property type="component" value="Plasmid pRIVM_C010761_3"/>
</dbReference>
<organism evidence="1 2">
    <name type="scientific">Acinetobacter ursingii</name>
    <dbReference type="NCBI Taxonomy" id="108980"/>
    <lineage>
        <taxon>Bacteria</taxon>
        <taxon>Pseudomonadati</taxon>
        <taxon>Pseudomonadota</taxon>
        <taxon>Gammaproteobacteria</taxon>
        <taxon>Moraxellales</taxon>
        <taxon>Moraxellaceae</taxon>
        <taxon>Acinetobacter</taxon>
    </lineage>
</organism>
<dbReference type="InterPro" id="IPR031618">
    <property type="entry name" value="T4SS_TraI"/>
</dbReference>
<protein>
    <submittedName>
        <fullName evidence="1">Type IV secretion system DotC family protein</fullName>
    </submittedName>
</protein>
<dbReference type="RefSeq" id="WP_061403616.1">
    <property type="nucleotide sequence ID" value="NZ_CP089047.1"/>
</dbReference>
<evidence type="ECO:0000313" key="2">
    <source>
        <dbReference type="Proteomes" id="UP001164081"/>
    </source>
</evidence>
<geneLocation type="plasmid" evidence="1 2">
    <name>pRIVM_C010761_3</name>
</geneLocation>
<accession>A0AA46PBD1</accession>
<gene>
    <name evidence="1" type="ORF">LSO58_18395</name>
</gene>
<dbReference type="Pfam" id="PF16932">
    <property type="entry name" value="T4SS_TraI"/>
    <property type="match status" value="1"/>
</dbReference>
<keyword evidence="1" id="KW-0614">Plasmid</keyword>
<name>A0AA46PBD1_9GAMM</name>
<reference evidence="1" key="1">
    <citation type="journal article" date="2022" name="J Glob Antimicrob Resist">
        <title>Comparative analysis of IMP-4- and OXA-58-containing plasmids of three carbapenemase-producing Acinetobacter ursingii strains in the Netherlands.</title>
        <authorList>
            <person name="Hendrickx A.P.A."/>
            <person name="Schade R.P."/>
            <person name="Landman F."/>
            <person name="Bosch T."/>
            <person name="Schouls L.M."/>
            <person name="van Dijk K."/>
        </authorList>
    </citation>
    <scope>NUCLEOTIDE SEQUENCE</scope>
    <source>
        <strain evidence="1">RIVM_C010761</strain>
    </source>
</reference>
<dbReference type="AlphaFoldDB" id="A0AA46PBD1"/>